<feature type="domain" description="Cupin type-1" evidence="1">
    <location>
        <begin position="72"/>
        <end position="129"/>
    </location>
</feature>
<keyword evidence="3" id="KW-1185">Reference proteome</keyword>
<dbReference type="PANTHER" id="PTHR36448:SF2">
    <property type="entry name" value="CUPIN TYPE-1 DOMAIN-CONTAINING PROTEIN"/>
    <property type="match status" value="1"/>
</dbReference>
<proteinExistence type="predicted"/>
<reference evidence="2 3" key="1">
    <citation type="submission" date="2017-04" db="EMBL/GenBank/DDBJ databases">
        <authorList>
            <person name="Afonso C.L."/>
            <person name="Miller P.J."/>
            <person name="Scott M.A."/>
            <person name="Spackman E."/>
            <person name="Goraichik I."/>
            <person name="Dimitrov K.M."/>
            <person name="Suarez D.L."/>
            <person name="Swayne D.E."/>
        </authorList>
    </citation>
    <scope>NUCLEOTIDE SEQUENCE [LARGE SCALE GENOMIC DNA]</scope>
    <source>
        <strain evidence="2 3">B5P</strain>
    </source>
</reference>
<dbReference type="InterPro" id="IPR014500">
    <property type="entry name" value="UCP019307_cupin"/>
</dbReference>
<dbReference type="EMBL" id="FXBL01000004">
    <property type="protein sequence ID" value="SMH57317.1"/>
    <property type="molecule type" value="Genomic_DNA"/>
</dbReference>
<dbReference type="SUPFAM" id="SSF51182">
    <property type="entry name" value="RmlC-like cupins"/>
    <property type="match status" value="1"/>
</dbReference>
<dbReference type="RefSeq" id="WP_085467904.1">
    <property type="nucleotide sequence ID" value="NZ_FXBL01000004.1"/>
</dbReference>
<dbReference type="InterPro" id="IPR047121">
    <property type="entry name" value="YjiB-like"/>
</dbReference>
<protein>
    <submittedName>
        <fullName evidence="2">Uncharacterized protein YjlB</fullName>
    </submittedName>
</protein>
<gene>
    <name evidence="2" type="ORF">SAMN02982922_5754</name>
</gene>
<dbReference type="InterPro" id="IPR011051">
    <property type="entry name" value="RmlC_Cupin_sf"/>
</dbReference>
<evidence type="ECO:0000259" key="1">
    <source>
        <dbReference type="Pfam" id="PF00190"/>
    </source>
</evidence>
<evidence type="ECO:0000313" key="2">
    <source>
        <dbReference type="EMBL" id="SMH57317.1"/>
    </source>
</evidence>
<dbReference type="PIRSF" id="PIRSF019307">
    <property type="entry name" value="UCP019307"/>
    <property type="match status" value="1"/>
</dbReference>
<dbReference type="Proteomes" id="UP000193083">
    <property type="component" value="Unassembled WGS sequence"/>
</dbReference>
<dbReference type="PANTHER" id="PTHR36448">
    <property type="entry name" value="BLR7373 PROTEIN"/>
    <property type="match status" value="1"/>
</dbReference>
<name>A0A1X7PYB5_9HYPH</name>
<evidence type="ECO:0000313" key="3">
    <source>
        <dbReference type="Proteomes" id="UP000193083"/>
    </source>
</evidence>
<dbReference type="InterPro" id="IPR006045">
    <property type="entry name" value="Cupin_1"/>
</dbReference>
<dbReference type="InterPro" id="IPR014710">
    <property type="entry name" value="RmlC-like_jellyroll"/>
</dbReference>
<accession>A0A1X7PYB5</accession>
<sequence>MTSPATPNPAAQLLALRISANGGTPNNDRHPAIVARGAIRPSPEDPDGSIRRLFEANAWRGTWTWQVFRYHHYHPDAFEVLGVATGSAVLVIGGEAGRRLEVEAGDVLLLPPGWGHCMLSSSPDFAICGAYPPGQEDYTVRRASEGYDEGVIAQIAAVPLPEMDPVFGKAGKLLDGMK</sequence>
<dbReference type="Gene3D" id="2.60.120.10">
    <property type="entry name" value="Jelly Rolls"/>
    <property type="match status" value="1"/>
</dbReference>
<dbReference type="OrthoDB" id="9791759at2"/>
<dbReference type="Pfam" id="PF00190">
    <property type="entry name" value="Cupin_1"/>
    <property type="match status" value="1"/>
</dbReference>
<organism evidence="2 3">
    <name type="scientific">Mesorhizobium australicum</name>
    <dbReference type="NCBI Taxonomy" id="536018"/>
    <lineage>
        <taxon>Bacteria</taxon>
        <taxon>Pseudomonadati</taxon>
        <taxon>Pseudomonadota</taxon>
        <taxon>Alphaproteobacteria</taxon>
        <taxon>Hyphomicrobiales</taxon>
        <taxon>Phyllobacteriaceae</taxon>
        <taxon>Mesorhizobium</taxon>
    </lineage>
</organism>
<dbReference type="AlphaFoldDB" id="A0A1X7PYB5"/>
<dbReference type="CDD" id="cd02219">
    <property type="entry name" value="cupin_YjlB-like"/>
    <property type="match status" value="1"/>
</dbReference>